<organism evidence="1 2">
    <name type="scientific">Setaria digitata</name>
    <dbReference type="NCBI Taxonomy" id="48799"/>
    <lineage>
        <taxon>Eukaryota</taxon>
        <taxon>Metazoa</taxon>
        <taxon>Ecdysozoa</taxon>
        <taxon>Nematoda</taxon>
        <taxon>Chromadorea</taxon>
        <taxon>Rhabditida</taxon>
        <taxon>Spirurina</taxon>
        <taxon>Spiruromorpha</taxon>
        <taxon>Filarioidea</taxon>
        <taxon>Setariidae</taxon>
        <taxon>Setaria</taxon>
    </lineage>
</organism>
<evidence type="ECO:0000313" key="2">
    <source>
        <dbReference type="WBParaSite" id="sdigi.contig65.g3431.t1"/>
    </source>
</evidence>
<dbReference type="WBParaSite" id="sdigi.contig65.g3431.t1">
    <property type="protein sequence ID" value="sdigi.contig65.g3431.t1"/>
    <property type="gene ID" value="sdigi.contig65.g3431"/>
</dbReference>
<protein>
    <submittedName>
        <fullName evidence="2">Uncharacterized protein</fullName>
    </submittedName>
</protein>
<keyword evidence="1" id="KW-1185">Reference proteome</keyword>
<proteinExistence type="predicted"/>
<reference evidence="2" key="1">
    <citation type="submission" date="2022-11" db="UniProtKB">
        <authorList>
            <consortium name="WormBaseParasite"/>
        </authorList>
    </citation>
    <scope>IDENTIFICATION</scope>
</reference>
<dbReference type="Proteomes" id="UP000887581">
    <property type="component" value="Unplaced"/>
</dbReference>
<sequence length="146" mass="16523">MGLERTTLEGLERGRLLNNTQITRPNWAPGPSIHSNIDLRVSTGRNVLRRFRGVFTLKSPLSLDDHFLGASLSLDDQLIHRQSQIMCLKSSNGFSLRALYQLPTQSRCSLPVARHFSRVVVQLMDSVFSQTDVLSSGSNQRMRDWL</sequence>
<dbReference type="AlphaFoldDB" id="A0A915Q5V6"/>
<name>A0A915Q5V6_9BILA</name>
<evidence type="ECO:0000313" key="1">
    <source>
        <dbReference type="Proteomes" id="UP000887581"/>
    </source>
</evidence>
<accession>A0A915Q5V6</accession>